<accession>A0A5C6D5Z6</accession>
<evidence type="ECO:0000256" key="1">
    <source>
        <dbReference type="SAM" id="SignalP"/>
    </source>
</evidence>
<feature type="chain" id="PRO_5022714966" evidence="1">
    <location>
        <begin position="23"/>
        <end position="190"/>
    </location>
</feature>
<proteinExistence type="predicted"/>
<sequence precursor="true">MRPTHAIMFLVFVCWASGRAHANETWEDHPPWLGTWHANPEVARILGFTQAGPVEREKLQIEFFVSRDAAIAVAGKEIIQRVESNFSDRMGGRHQIIAAGQWKYEEKFMVDSLCFVTQIQGARFLWFGDPSVSLNGAEISFVRGVDPEHDLLVLDSHLPSFIKKRLPRTKQTAGLVKAVGYQRKNPEAEK</sequence>
<keyword evidence="1" id="KW-0732">Signal</keyword>
<gene>
    <name evidence="2" type="ORF">Poly41_57430</name>
</gene>
<feature type="signal peptide" evidence="1">
    <location>
        <begin position="1"/>
        <end position="22"/>
    </location>
</feature>
<protein>
    <submittedName>
        <fullName evidence="2">Uncharacterized protein</fullName>
    </submittedName>
</protein>
<dbReference type="EMBL" id="SJPV01000013">
    <property type="protein sequence ID" value="TWU32258.1"/>
    <property type="molecule type" value="Genomic_DNA"/>
</dbReference>
<dbReference type="Proteomes" id="UP000319143">
    <property type="component" value="Unassembled WGS sequence"/>
</dbReference>
<name>A0A5C6D5Z6_9BACT</name>
<organism evidence="2 3">
    <name type="scientific">Novipirellula artificiosorum</name>
    <dbReference type="NCBI Taxonomy" id="2528016"/>
    <lineage>
        <taxon>Bacteria</taxon>
        <taxon>Pseudomonadati</taxon>
        <taxon>Planctomycetota</taxon>
        <taxon>Planctomycetia</taxon>
        <taxon>Pirellulales</taxon>
        <taxon>Pirellulaceae</taxon>
        <taxon>Novipirellula</taxon>
    </lineage>
</organism>
<dbReference type="AlphaFoldDB" id="A0A5C6D5Z6"/>
<reference evidence="2 3" key="1">
    <citation type="submission" date="2019-02" db="EMBL/GenBank/DDBJ databases">
        <title>Deep-cultivation of Planctomycetes and their phenomic and genomic characterization uncovers novel biology.</title>
        <authorList>
            <person name="Wiegand S."/>
            <person name="Jogler M."/>
            <person name="Boedeker C."/>
            <person name="Pinto D."/>
            <person name="Vollmers J."/>
            <person name="Rivas-Marin E."/>
            <person name="Kohn T."/>
            <person name="Peeters S.H."/>
            <person name="Heuer A."/>
            <person name="Rast P."/>
            <person name="Oberbeckmann S."/>
            <person name="Bunk B."/>
            <person name="Jeske O."/>
            <person name="Meyerdierks A."/>
            <person name="Storesund J.E."/>
            <person name="Kallscheuer N."/>
            <person name="Luecker S."/>
            <person name="Lage O.M."/>
            <person name="Pohl T."/>
            <person name="Merkel B.J."/>
            <person name="Hornburger P."/>
            <person name="Mueller R.-W."/>
            <person name="Bruemmer F."/>
            <person name="Labrenz M."/>
            <person name="Spormann A.M."/>
            <person name="Op Den Camp H."/>
            <person name="Overmann J."/>
            <person name="Amann R."/>
            <person name="Jetten M.S.M."/>
            <person name="Mascher T."/>
            <person name="Medema M.H."/>
            <person name="Devos D.P."/>
            <person name="Kaster A.-K."/>
            <person name="Ovreas L."/>
            <person name="Rohde M."/>
            <person name="Galperin M.Y."/>
            <person name="Jogler C."/>
        </authorList>
    </citation>
    <scope>NUCLEOTIDE SEQUENCE [LARGE SCALE GENOMIC DNA]</scope>
    <source>
        <strain evidence="2 3">Poly41</strain>
    </source>
</reference>
<comment type="caution">
    <text evidence="2">The sequence shown here is derived from an EMBL/GenBank/DDBJ whole genome shotgun (WGS) entry which is preliminary data.</text>
</comment>
<evidence type="ECO:0000313" key="2">
    <source>
        <dbReference type="EMBL" id="TWU32258.1"/>
    </source>
</evidence>
<evidence type="ECO:0000313" key="3">
    <source>
        <dbReference type="Proteomes" id="UP000319143"/>
    </source>
</evidence>
<dbReference type="OrthoDB" id="262409at2"/>
<keyword evidence="3" id="KW-1185">Reference proteome</keyword>
<dbReference type="RefSeq" id="WP_146530493.1">
    <property type="nucleotide sequence ID" value="NZ_SJPV01000013.1"/>
</dbReference>